<reference evidence="17" key="1">
    <citation type="journal article" date="2014" name="Nat. Genet.">
        <title>A reference genome for common bean and genome-wide analysis of dual domestications.</title>
        <authorList>
            <person name="Schmutz J."/>
            <person name="McClean P.E."/>
            <person name="Mamidi S."/>
            <person name="Wu G.A."/>
            <person name="Cannon S.B."/>
            <person name="Grimwood J."/>
            <person name="Jenkins J."/>
            <person name="Shu S."/>
            <person name="Song Q."/>
            <person name="Chavarro C."/>
            <person name="Torres-Torres M."/>
            <person name="Geffroy V."/>
            <person name="Moghaddam S.M."/>
            <person name="Gao D."/>
            <person name="Abernathy B."/>
            <person name="Barry K."/>
            <person name="Blair M."/>
            <person name="Brick M.A."/>
            <person name="Chovatia M."/>
            <person name="Gepts P."/>
            <person name="Goodstein D.M."/>
            <person name="Gonzales M."/>
            <person name="Hellsten U."/>
            <person name="Hyten D.L."/>
            <person name="Jia G."/>
            <person name="Kelly J.D."/>
            <person name="Kudrna D."/>
            <person name="Lee R."/>
            <person name="Richard M.M."/>
            <person name="Miklas P.N."/>
            <person name="Osorno J.M."/>
            <person name="Rodrigues J."/>
            <person name="Thareau V."/>
            <person name="Urrea C.A."/>
            <person name="Wang M."/>
            <person name="Yu Y."/>
            <person name="Zhang M."/>
            <person name="Wing R.A."/>
            <person name="Cregan P.B."/>
            <person name="Rokhsar D.S."/>
            <person name="Jackson S.A."/>
        </authorList>
    </citation>
    <scope>NUCLEOTIDE SEQUENCE [LARGE SCALE GENOMIC DNA]</scope>
    <source>
        <strain evidence="17">cv. G19833</strain>
    </source>
</reference>
<evidence type="ECO:0000256" key="12">
    <source>
        <dbReference type="SAM" id="SignalP"/>
    </source>
</evidence>
<gene>
    <name evidence="16" type="ORF">PHAVU_011G153500g</name>
</gene>
<dbReference type="CDD" id="cd01098">
    <property type="entry name" value="PAN_AP_plant"/>
    <property type="match status" value="1"/>
</dbReference>
<comment type="catalytic activity">
    <reaction evidence="10 11">
        <text>L-seryl-[protein] + ATP = O-phospho-L-seryl-[protein] + ADP + H(+)</text>
        <dbReference type="Rhea" id="RHEA:17989"/>
        <dbReference type="Rhea" id="RHEA-COMP:9863"/>
        <dbReference type="Rhea" id="RHEA-COMP:11604"/>
        <dbReference type="ChEBI" id="CHEBI:15378"/>
        <dbReference type="ChEBI" id="CHEBI:29999"/>
        <dbReference type="ChEBI" id="CHEBI:30616"/>
        <dbReference type="ChEBI" id="CHEBI:83421"/>
        <dbReference type="ChEBI" id="CHEBI:456216"/>
        <dbReference type="EC" id="2.7.11.1"/>
    </reaction>
</comment>
<evidence type="ECO:0000259" key="13">
    <source>
        <dbReference type="PROSITE" id="PS50011"/>
    </source>
</evidence>
<evidence type="ECO:0000259" key="14">
    <source>
        <dbReference type="PROSITE" id="PS50927"/>
    </source>
</evidence>
<dbReference type="GO" id="GO:0048544">
    <property type="term" value="P:recognition of pollen"/>
    <property type="evidence" value="ECO:0007669"/>
    <property type="project" value="InterPro"/>
</dbReference>
<dbReference type="Gene3D" id="2.90.10.10">
    <property type="entry name" value="Bulb-type lectin domain"/>
    <property type="match status" value="1"/>
</dbReference>
<dbReference type="SMART" id="SM00220">
    <property type="entry name" value="S_TKc"/>
    <property type="match status" value="1"/>
</dbReference>
<dbReference type="InterPro" id="IPR000858">
    <property type="entry name" value="S_locus_glycoprot_dom"/>
</dbReference>
<dbReference type="SUPFAM" id="SSF56112">
    <property type="entry name" value="Protein kinase-like (PK-like)"/>
    <property type="match status" value="1"/>
</dbReference>
<keyword evidence="8" id="KW-0325">Glycoprotein</keyword>
<evidence type="ECO:0000256" key="2">
    <source>
        <dbReference type="ARBA" id="ARBA00022679"/>
    </source>
</evidence>
<organism evidence="16 17">
    <name type="scientific">Phaseolus vulgaris</name>
    <name type="common">Kidney bean</name>
    <name type="synonym">French bean</name>
    <dbReference type="NCBI Taxonomy" id="3885"/>
    <lineage>
        <taxon>Eukaryota</taxon>
        <taxon>Viridiplantae</taxon>
        <taxon>Streptophyta</taxon>
        <taxon>Embryophyta</taxon>
        <taxon>Tracheophyta</taxon>
        <taxon>Spermatophyta</taxon>
        <taxon>Magnoliopsida</taxon>
        <taxon>eudicotyledons</taxon>
        <taxon>Gunneridae</taxon>
        <taxon>Pentapetalae</taxon>
        <taxon>rosids</taxon>
        <taxon>fabids</taxon>
        <taxon>Fabales</taxon>
        <taxon>Fabaceae</taxon>
        <taxon>Papilionoideae</taxon>
        <taxon>50 kb inversion clade</taxon>
        <taxon>NPAAA clade</taxon>
        <taxon>indigoferoid/millettioid clade</taxon>
        <taxon>Phaseoleae</taxon>
        <taxon>Phaseolus</taxon>
    </lineage>
</organism>
<feature type="signal peptide" evidence="12">
    <location>
        <begin position="1"/>
        <end position="23"/>
    </location>
</feature>
<dbReference type="eggNOG" id="ENOG502QSMT">
    <property type="taxonomic scope" value="Eukaryota"/>
</dbReference>
<protein>
    <recommendedName>
        <fullName evidence="11">Receptor-like serine/threonine-protein kinase</fullName>
        <ecNumber evidence="11">2.7.11.1</ecNumber>
    </recommendedName>
</protein>
<evidence type="ECO:0000256" key="6">
    <source>
        <dbReference type="ARBA" id="ARBA00022840"/>
    </source>
</evidence>
<evidence type="ECO:0000313" key="16">
    <source>
        <dbReference type="EMBL" id="ESW05118.1"/>
    </source>
</evidence>
<keyword evidence="3 12" id="KW-0732">Signal</keyword>
<dbReference type="Proteomes" id="UP000000226">
    <property type="component" value="Chromosome 11"/>
</dbReference>
<dbReference type="SUPFAM" id="SSF51110">
    <property type="entry name" value="alpha-D-mannose-specific plant lectins"/>
    <property type="match status" value="1"/>
</dbReference>
<dbReference type="CDD" id="cd00028">
    <property type="entry name" value="B_lectin"/>
    <property type="match status" value="1"/>
</dbReference>
<feature type="domain" description="Bulb-type lectin" evidence="14">
    <location>
        <begin position="24"/>
        <end position="144"/>
    </location>
</feature>
<accession>V7AJU3</accession>
<dbReference type="FunFam" id="2.90.10.10:FF:000001">
    <property type="entry name" value="G-type lectin S-receptor-like serine/threonine-protein kinase"/>
    <property type="match status" value="1"/>
</dbReference>
<dbReference type="Gene3D" id="1.10.510.10">
    <property type="entry name" value="Transferase(Phosphotransferase) domain 1"/>
    <property type="match status" value="1"/>
</dbReference>
<dbReference type="GO" id="GO:0106310">
    <property type="term" value="F:protein serine kinase activity"/>
    <property type="evidence" value="ECO:0007669"/>
    <property type="project" value="RHEA"/>
</dbReference>
<dbReference type="InterPro" id="IPR003609">
    <property type="entry name" value="Pan_app"/>
</dbReference>
<dbReference type="InterPro" id="IPR011009">
    <property type="entry name" value="Kinase-like_dom_sf"/>
</dbReference>
<keyword evidence="1 11" id="KW-0723">Serine/threonine-protein kinase</keyword>
<proteinExistence type="inferred from homology"/>
<dbReference type="SMART" id="SM00108">
    <property type="entry name" value="B_lectin"/>
    <property type="match status" value="1"/>
</dbReference>
<dbReference type="FunFam" id="1.10.510.10:FF:000060">
    <property type="entry name" value="G-type lectin S-receptor-like serine/threonine-protein kinase"/>
    <property type="match status" value="1"/>
</dbReference>
<dbReference type="PROSITE" id="PS50948">
    <property type="entry name" value="PAN"/>
    <property type="match status" value="1"/>
</dbReference>
<feature type="domain" description="Apple" evidence="15">
    <location>
        <begin position="338"/>
        <end position="416"/>
    </location>
</feature>
<keyword evidence="7" id="KW-1015">Disulfide bond</keyword>
<keyword evidence="17" id="KW-1185">Reference proteome</keyword>
<dbReference type="InterPro" id="IPR036426">
    <property type="entry name" value="Bulb-type_lectin_dom_sf"/>
</dbReference>
<dbReference type="InterPro" id="IPR000719">
    <property type="entry name" value="Prot_kinase_dom"/>
</dbReference>
<feature type="domain" description="Protein kinase" evidence="13">
    <location>
        <begin position="379"/>
        <end position="698"/>
    </location>
</feature>
<comment type="catalytic activity">
    <reaction evidence="9 11">
        <text>L-threonyl-[protein] + ATP = O-phospho-L-threonyl-[protein] + ADP + H(+)</text>
        <dbReference type="Rhea" id="RHEA:46608"/>
        <dbReference type="Rhea" id="RHEA-COMP:11060"/>
        <dbReference type="Rhea" id="RHEA-COMP:11605"/>
        <dbReference type="ChEBI" id="CHEBI:15378"/>
        <dbReference type="ChEBI" id="CHEBI:30013"/>
        <dbReference type="ChEBI" id="CHEBI:30616"/>
        <dbReference type="ChEBI" id="CHEBI:61977"/>
        <dbReference type="ChEBI" id="CHEBI:456216"/>
        <dbReference type="EC" id="2.7.11.1"/>
    </reaction>
</comment>
<evidence type="ECO:0000256" key="9">
    <source>
        <dbReference type="ARBA" id="ARBA00047899"/>
    </source>
</evidence>
<dbReference type="AlphaFoldDB" id="V7AJU3"/>
<evidence type="ECO:0000256" key="7">
    <source>
        <dbReference type="ARBA" id="ARBA00023157"/>
    </source>
</evidence>
<evidence type="ECO:0000256" key="4">
    <source>
        <dbReference type="ARBA" id="ARBA00022741"/>
    </source>
</evidence>
<dbReference type="InterPro" id="IPR001480">
    <property type="entry name" value="Bulb-type_lectin_dom"/>
</dbReference>
<dbReference type="Gene3D" id="3.30.200.20">
    <property type="entry name" value="Phosphorylase Kinase, domain 1"/>
    <property type="match status" value="1"/>
</dbReference>
<evidence type="ECO:0000256" key="3">
    <source>
        <dbReference type="ARBA" id="ARBA00022729"/>
    </source>
</evidence>
<dbReference type="OMA" id="EFCDNYG"/>
<comment type="similarity">
    <text evidence="11">Belongs to the protein kinase superfamily. Ser/Thr protein kinase family.</text>
</comment>
<keyword evidence="2 11" id="KW-0808">Transferase</keyword>
<name>V7AJU3_PHAVU</name>
<dbReference type="EC" id="2.7.11.1" evidence="11"/>
<sequence length="739" mass="82911">MNILTYVILFACILVPSIKISVADDSINVPQSMSDGETLVSKGGNFELGFFSTSDSQKRYVGIWFKKVPVQTIVWVANGVNPINGSSGILTLNTTGNLVLTQNGSLVWRTISRKLAQNPVAVLLDSGNLVIRNEGETNPEEYLWQSFDHPSNTLLPGMKVGWNLRTGLERKITSWKSPDDPSPGDISWSLKPYNYPEFYLMQGTKKLYRQGPWNGLFYSGIPDLQNNTIFGITFVHDNDEIFGRFTLANTSVLCINVINQTGRATNLVWVEGDRNWRIYMSLPKDFCDSYGIFGAYGKCMSTLTQVCQCLKGFSPKSALAWSSSDWSQGCVRNKPLSCKGEEKDGFFKVPDTAHTWLDASIGLEECREKCLNNCSCMAYANSDIRGAGSGCVLWFEDLIDLKQIQTGGQDLYIRMSASELEKDKIKNDEISVPTFNFSYISNATNHFSQNNKLGQGGFGAIAVKRHSQTSTQGLDELKNEVMLIAKLQHRNLKLLIYEFMTNGSLDFFIFDSSRRALLGWTKLLEIIGGIARGLLYLHHDSRLKIIQRDLKASNILLDSNMIPKISDFGIARTFGLDQDEANTNRLMGTYGYMALEYVVHGYFSVKSDVFAFGVIVLEIISGRKNRGFCDPYHHLNLLGHTWIEKNPTELMDDLVDGFVDPSNILRYIHIALLCVQERPEDKPNMSSVVLMLNGEKILSEPSQPGFYTGKDHSTITNYFPINFYVNSPNEMSNSMLEAR</sequence>
<dbReference type="Gramene" id="ESW05118">
    <property type="protein sequence ID" value="ESW05118"/>
    <property type="gene ID" value="PHAVU_011G153500g"/>
</dbReference>
<dbReference type="PANTHER" id="PTHR32444:SF234">
    <property type="entry name" value="RECEPTOR-LIKE SERINE_THREONINE-PROTEIN KINASE"/>
    <property type="match status" value="1"/>
</dbReference>
<keyword evidence="5 11" id="KW-0418">Kinase</keyword>
<keyword evidence="4 11" id="KW-0547">Nucleotide-binding</keyword>
<evidence type="ECO:0000256" key="8">
    <source>
        <dbReference type="ARBA" id="ARBA00023180"/>
    </source>
</evidence>
<keyword evidence="6 11" id="KW-0067">ATP-binding</keyword>
<dbReference type="GO" id="GO:0004674">
    <property type="term" value="F:protein serine/threonine kinase activity"/>
    <property type="evidence" value="ECO:0007669"/>
    <property type="project" value="UniProtKB-KW"/>
</dbReference>
<dbReference type="PIRSF" id="PIRSF000641">
    <property type="entry name" value="SRK"/>
    <property type="match status" value="1"/>
</dbReference>
<dbReference type="OrthoDB" id="785331at2759"/>
<dbReference type="PROSITE" id="PS50011">
    <property type="entry name" value="PROTEIN_KINASE_DOM"/>
    <property type="match status" value="1"/>
</dbReference>
<dbReference type="SMART" id="SM00473">
    <property type="entry name" value="PAN_AP"/>
    <property type="match status" value="1"/>
</dbReference>
<dbReference type="Pfam" id="PF01453">
    <property type="entry name" value="B_lectin"/>
    <property type="match status" value="1"/>
</dbReference>
<dbReference type="Pfam" id="PF00954">
    <property type="entry name" value="S_locus_glycop"/>
    <property type="match status" value="1"/>
</dbReference>
<dbReference type="Pfam" id="PF07714">
    <property type="entry name" value="PK_Tyr_Ser-Thr"/>
    <property type="match status" value="1"/>
</dbReference>
<dbReference type="InterPro" id="IPR001245">
    <property type="entry name" value="Ser-Thr/Tyr_kinase_cat_dom"/>
</dbReference>
<dbReference type="PANTHER" id="PTHR32444">
    <property type="entry name" value="BULB-TYPE LECTIN DOMAIN-CONTAINING PROTEIN"/>
    <property type="match status" value="1"/>
</dbReference>
<evidence type="ECO:0000256" key="11">
    <source>
        <dbReference type="PIRNR" id="PIRNR000641"/>
    </source>
</evidence>
<dbReference type="PROSITE" id="PS50927">
    <property type="entry name" value="BULB_LECTIN"/>
    <property type="match status" value="1"/>
</dbReference>
<evidence type="ECO:0000256" key="10">
    <source>
        <dbReference type="ARBA" id="ARBA00048679"/>
    </source>
</evidence>
<dbReference type="EMBL" id="CM002298">
    <property type="protein sequence ID" value="ESW05118.1"/>
    <property type="molecule type" value="Genomic_DNA"/>
</dbReference>
<dbReference type="Pfam" id="PF08276">
    <property type="entry name" value="PAN_2"/>
    <property type="match status" value="1"/>
</dbReference>
<evidence type="ECO:0000313" key="17">
    <source>
        <dbReference type="Proteomes" id="UP000000226"/>
    </source>
</evidence>
<evidence type="ECO:0000259" key="15">
    <source>
        <dbReference type="PROSITE" id="PS50948"/>
    </source>
</evidence>
<feature type="chain" id="PRO_5004753467" description="Receptor-like serine/threonine-protein kinase" evidence="12">
    <location>
        <begin position="24"/>
        <end position="739"/>
    </location>
</feature>
<evidence type="ECO:0000256" key="5">
    <source>
        <dbReference type="ARBA" id="ARBA00022777"/>
    </source>
</evidence>
<evidence type="ECO:0000256" key="1">
    <source>
        <dbReference type="ARBA" id="ARBA00022527"/>
    </source>
</evidence>
<dbReference type="InterPro" id="IPR024171">
    <property type="entry name" value="SRK-like_kinase"/>
</dbReference>
<dbReference type="GO" id="GO:0005524">
    <property type="term" value="F:ATP binding"/>
    <property type="evidence" value="ECO:0007669"/>
    <property type="project" value="UniProtKB-KW"/>
</dbReference>